<dbReference type="InterPro" id="IPR025877">
    <property type="entry name" value="MobA-like_NTP_Trfase"/>
</dbReference>
<sequence length="240" mass="26781">MEFAIIAAGQGSRLKNEGIELSKPLLPICGIAMIERLIRIFAKNGAARVHVIVNSASVDLRDFLANNDFGVPIHPYVFDTESSLHSLGELLQANPSWTECVVTTTDTIFSEREFANYITQFRARKSADAYMGITSFIDDESPLYIAMDESHQIELFSDVKTQNTTLVSGGIYGLRVRAAQVAHEQIQSGQSRMRNYQRSLLEKSLVVEGHIFHKIVDVDHLSDQKQAEAYLMEIGECGKN</sequence>
<evidence type="ECO:0000313" key="5">
    <source>
        <dbReference type="Proteomes" id="UP000245627"/>
    </source>
</evidence>
<evidence type="ECO:0000256" key="2">
    <source>
        <dbReference type="ARBA" id="ARBA00022695"/>
    </source>
</evidence>
<dbReference type="AlphaFoldDB" id="A0A2T8HIF4"/>
<proteinExistence type="predicted"/>
<accession>A0A2T8HIF4</accession>
<dbReference type="PANTHER" id="PTHR43584:SF8">
    <property type="entry name" value="N-ACETYLMURAMATE ALPHA-1-PHOSPHATE URIDYLYLTRANSFERASE"/>
    <property type="match status" value="1"/>
</dbReference>
<dbReference type="InterPro" id="IPR050065">
    <property type="entry name" value="GlmU-like"/>
</dbReference>
<organism evidence="4 5">
    <name type="scientific">Sphingobacterium corticibacter</name>
    <dbReference type="NCBI Taxonomy" id="2171749"/>
    <lineage>
        <taxon>Bacteria</taxon>
        <taxon>Pseudomonadati</taxon>
        <taxon>Bacteroidota</taxon>
        <taxon>Sphingobacteriia</taxon>
        <taxon>Sphingobacteriales</taxon>
        <taxon>Sphingobacteriaceae</taxon>
        <taxon>Sphingobacterium</taxon>
    </lineage>
</organism>
<keyword evidence="2" id="KW-0548">Nucleotidyltransferase</keyword>
<dbReference type="InterPro" id="IPR029044">
    <property type="entry name" value="Nucleotide-diphossugar_trans"/>
</dbReference>
<dbReference type="OrthoDB" id="9784180at2"/>
<dbReference type="EMBL" id="QDKG01000003">
    <property type="protein sequence ID" value="PVH25238.1"/>
    <property type="molecule type" value="Genomic_DNA"/>
</dbReference>
<dbReference type="GO" id="GO:0016779">
    <property type="term" value="F:nucleotidyltransferase activity"/>
    <property type="evidence" value="ECO:0007669"/>
    <property type="project" value="UniProtKB-KW"/>
</dbReference>
<gene>
    <name evidence="4" type="ORF">DC487_09955</name>
</gene>
<dbReference type="PANTHER" id="PTHR43584">
    <property type="entry name" value="NUCLEOTIDYL TRANSFERASE"/>
    <property type="match status" value="1"/>
</dbReference>
<reference evidence="4 5" key="1">
    <citation type="submission" date="2018-04" db="EMBL/GenBank/DDBJ databases">
        <title>Sphingobacterium cortibacter sp. nov.</title>
        <authorList>
            <person name="Li Y."/>
        </authorList>
    </citation>
    <scope>NUCLEOTIDE SEQUENCE [LARGE SCALE GENOMIC DNA]</scope>
    <source>
        <strain evidence="4 5">2c-3</strain>
    </source>
</reference>
<dbReference type="Gene3D" id="3.90.550.10">
    <property type="entry name" value="Spore Coat Polysaccharide Biosynthesis Protein SpsA, Chain A"/>
    <property type="match status" value="1"/>
</dbReference>
<dbReference type="Pfam" id="PF12804">
    <property type="entry name" value="NTP_transf_3"/>
    <property type="match status" value="1"/>
</dbReference>
<name>A0A2T8HIF4_9SPHI</name>
<comment type="caution">
    <text evidence="4">The sequence shown here is derived from an EMBL/GenBank/DDBJ whole genome shotgun (WGS) entry which is preliminary data.</text>
</comment>
<evidence type="ECO:0000313" key="4">
    <source>
        <dbReference type="EMBL" id="PVH25238.1"/>
    </source>
</evidence>
<keyword evidence="1" id="KW-0808">Transferase</keyword>
<keyword evidence="5" id="KW-1185">Reference proteome</keyword>
<dbReference type="RefSeq" id="WP_116775827.1">
    <property type="nucleotide sequence ID" value="NZ_QDKG01000003.1"/>
</dbReference>
<evidence type="ECO:0000256" key="1">
    <source>
        <dbReference type="ARBA" id="ARBA00022679"/>
    </source>
</evidence>
<protein>
    <recommendedName>
        <fullName evidence="3">MobA-like NTP transferase domain-containing protein</fullName>
    </recommendedName>
</protein>
<feature type="domain" description="MobA-like NTP transferase" evidence="3">
    <location>
        <begin position="4"/>
        <end position="131"/>
    </location>
</feature>
<dbReference type="SUPFAM" id="SSF53448">
    <property type="entry name" value="Nucleotide-diphospho-sugar transferases"/>
    <property type="match status" value="1"/>
</dbReference>
<evidence type="ECO:0000259" key="3">
    <source>
        <dbReference type="Pfam" id="PF12804"/>
    </source>
</evidence>
<dbReference type="Proteomes" id="UP000245627">
    <property type="component" value="Unassembled WGS sequence"/>
</dbReference>